<dbReference type="GO" id="GO:0016114">
    <property type="term" value="P:terpenoid biosynthetic process"/>
    <property type="evidence" value="ECO:0007669"/>
    <property type="project" value="UniProtKB-UniRule"/>
</dbReference>
<organism evidence="12 13">
    <name type="scientific">Arcticibacter svalbardensis MN12-7</name>
    <dbReference type="NCBI Taxonomy" id="1150600"/>
    <lineage>
        <taxon>Bacteria</taxon>
        <taxon>Pseudomonadati</taxon>
        <taxon>Bacteroidota</taxon>
        <taxon>Sphingobacteriia</taxon>
        <taxon>Sphingobacteriales</taxon>
        <taxon>Sphingobacteriaceae</taxon>
        <taxon>Arcticibacter</taxon>
    </lineage>
</organism>
<dbReference type="Pfam" id="PF00288">
    <property type="entry name" value="GHMP_kinases_N"/>
    <property type="match status" value="1"/>
</dbReference>
<dbReference type="UniPathway" id="UPA00056">
    <property type="reaction ID" value="UER00094"/>
</dbReference>
<keyword evidence="4 9" id="KW-0808">Transferase</keyword>
<dbReference type="Proteomes" id="UP000014174">
    <property type="component" value="Unassembled WGS sequence"/>
</dbReference>
<evidence type="ECO:0000259" key="11">
    <source>
        <dbReference type="Pfam" id="PF08544"/>
    </source>
</evidence>
<comment type="similarity">
    <text evidence="1 9">Belongs to the GHMP kinase family. IspE subfamily.</text>
</comment>
<proteinExistence type="inferred from homology"/>
<dbReference type="AlphaFoldDB" id="R9GNZ4"/>
<gene>
    <name evidence="9" type="primary">ispE</name>
    <name evidence="12" type="ORF">ADIARSV_3569</name>
</gene>
<comment type="caution">
    <text evidence="12">The sequence shown here is derived from an EMBL/GenBank/DDBJ whole genome shotgun (WGS) entry which is preliminary data.</text>
</comment>
<accession>R9GNZ4</accession>
<evidence type="ECO:0000259" key="10">
    <source>
        <dbReference type="Pfam" id="PF00288"/>
    </source>
</evidence>
<evidence type="ECO:0000256" key="8">
    <source>
        <dbReference type="ARBA" id="ARBA00032554"/>
    </source>
</evidence>
<dbReference type="Gene3D" id="3.30.70.890">
    <property type="entry name" value="GHMP kinase, C-terminal domain"/>
    <property type="match status" value="1"/>
</dbReference>
<reference evidence="12 13" key="1">
    <citation type="journal article" date="2013" name="Genome Announc.">
        <title>Draft Genome Sequence of Arcticibacter svalbardensis Strain MN12-7T, a Member of the Family Sphingobacteriaceae Isolated from an Arctic Soil Sample.</title>
        <authorList>
            <person name="Shivaji S."/>
            <person name="Ara S."/>
            <person name="Prasad S."/>
            <person name="Manasa B.P."/>
            <person name="Begum Z."/>
            <person name="Singh A."/>
            <person name="Kumar Pinnaka A."/>
        </authorList>
    </citation>
    <scope>NUCLEOTIDE SEQUENCE [LARGE SCALE GENOMIC DNA]</scope>
    <source>
        <strain evidence="12 13">MN12-7</strain>
    </source>
</reference>
<evidence type="ECO:0000256" key="2">
    <source>
        <dbReference type="ARBA" id="ARBA00012052"/>
    </source>
</evidence>
<dbReference type="SUPFAM" id="SSF54211">
    <property type="entry name" value="Ribosomal protein S5 domain 2-like"/>
    <property type="match status" value="1"/>
</dbReference>
<evidence type="ECO:0000256" key="9">
    <source>
        <dbReference type="HAMAP-Rule" id="MF_00061"/>
    </source>
</evidence>
<dbReference type="eggNOG" id="COG1947">
    <property type="taxonomic scope" value="Bacteria"/>
</dbReference>
<comment type="catalytic activity">
    <reaction evidence="9">
        <text>4-CDP-2-C-methyl-D-erythritol + ATP = 4-CDP-2-C-methyl-D-erythritol 2-phosphate + ADP + H(+)</text>
        <dbReference type="Rhea" id="RHEA:18437"/>
        <dbReference type="ChEBI" id="CHEBI:15378"/>
        <dbReference type="ChEBI" id="CHEBI:30616"/>
        <dbReference type="ChEBI" id="CHEBI:57823"/>
        <dbReference type="ChEBI" id="CHEBI:57919"/>
        <dbReference type="ChEBI" id="CHEBI:456216"/>
        <dbReference type="EC" id="2.7.1.148"/>
    </reaction>
</comment>
<feature type="domain" description="GHMP kinase N-terminal" evidence="10">
    <location>
        <begin position="63"/>
        <end position="137"/>
    </location>
</feature>
<dbReference type="EMBL" id="AQPN01000122">
    <property type="protein sequence ID" value="EOR93240.1"/>
    <property type="molecule type" value="Genomic_DNA"/>
</dbReference>
<dbReference type="GO" id="GO:0050515">
    <property type="term" value="F:4-(cytidine 5'-diphospho)-2-C-methyl-D-erythritol kinase activity"/>
    <property type="evidence" value="ECO:0007669"/>
    <property type="project" value="UniProtKB-UniRule"/>
</dbReference>
<evidence type="ECO:0000256" key="1">
    <source>
        <dbReference type="ARBA" id="ARBA00009684"/>
    </source>
</evidence>
<evidence type="ECO:0000256" key="5">
    <source>
        <dbReference type="ARBA" id="ARBA00022741"/>
    </source>
</evidence>
<dbReference type="Gene3D" id="3.30.230.10">
    <property type="match status" value="1"/>
</dbReference>
<dbReference type="InterPro" id="IPR006204">
    <property type="entry name" value="GHMP_kinase_N_dom"/>
</dbReference>
<dbReference type="PANTHER" id="PTHR43527:SF2">
    <property type="entry name" value="4-DIPHOSPHOCYTIDYL-2-C-METHYL-D-ERYTHRITOL KINASE, CHLOROPLASTIC"/>
    <property type="match status" value="1"/>
</dbReference>
<name>R9GNZ4_9SPHI</name>
<dbReference type="STRING" id="1150600.ADIARSV_3569"/>
<keyword evidence="13" id="KW-1185">Reference proteome</keyword>
<dbReference type="InterPro" id="IPR004424">
    <property type="entry name" value="IspE"/>
</dbReference>
<comment type="pathway">
    <text evidence="9">Isoprenoid biosynthesis; isopentenyl diphosphate biosynthesis via DXP pathway; isopentenyl diphosphate from 1-deoxy-D-xylulose 5-phosphate: step 3/6.</text>
</comment>
<keyword evidence="7 9" id="KW-0067">ATP-binding</keyword>
<feature type="active site" evidence="9">
    <location>
        <position position="8"/>
    </location>
</feature>
<dbReference type="PIRSF" id="PIRSF010376">
    <property type="entry name" value="IspE"/>
    <property type="match status" value="1"/>
</dbReference>
<keyword evidence="9" id="KW-0414">Isoprene biosynthesis</keyword>
<dbReference type="InterPro" id="IPR036554">
    <property type="entry name" value="GHMP_kinase_C_sf"/>
</dbReference>
<evidence type="ECO:0000256" key="4">
    <source>
        <dbReference type="ARBA" id="ARBA00022679"/>
    </source>
</evidence>
<comment type="function">
    <text evidence="9">Catalyzes the phosphorylation of the position 2 hydroxy group of 4-diphosphocytidyl-2C-methyl-D-erythritol.</text>
</comment>
<feature type="active site" evidence="9">
    <location>
        <position position="132"/>
    </location>
</feature>
<dbReference type="OrthoDB" id="9809438at2"/>
<feature type="binding site" evidence="9">
    <location>
        <begin position="90"/>
        <end position="100"/>
    </location>
    <ligand>
        <name>ATP</name>
        <dbReference type="ChEBI" id="CHEBI:30616"/>
    </ligand>
</feature>
<dbReference type="EC" id="2.7.1.148" evidence="2 9"/>
<feature type="domain" description="GHMP kinase C-terminal" evidence="11">
    <location>
        <begin position="199"/>
        <end position="252"/>
    </location>
</feature>
<evidence type="ECO:0000313" key="12">
    <source>
        <dbReference type="EMBL" id="EOR93240.1"/>
    </source>
</evidence>
<evidence type="ECO:0000313" key="13">
    <source>
        <dbReference type="Proteomes" id="UP000014174"/>
    </source>
</evidence>
<dbReference type="InterPro" id="IPR014721">
    <property type="entry name" value="Ribsml_uS5_D2-typ_fold_subgr"/>
</dbReference>
<dbReference type="Pfam" id="PF08544">
    <property type="entry name" value="GHMP_kinases_C"/>
    <property type="match status" value="1"/>
</dbReference>
<protein>
    <recommendedName>
        <fullName evidence="3 9">4-diphosphocytidyl-2-C-methyl-D-erythritol kinase</fullName>
        <shortName evidence="9">CMK</shortName>
        <ecNumber evidence="2 9">2.7.1.148</ecNumber>
    </recommendedName>
    <alternativeName>
        <fullName evidence="8 9">4-(cytidine-5'-diphospho)-2-C-methyl-D-erythritol kinase</fullName>
    </alternativeName>
</protein>
<dbReference type="PANTHER" id="PTHR43527">
    <property type="entry name" value="4-DIPHOSPHOCYTIDYL-2-C-METHYL-D-ERYTHRITOL KINASE, CHLOROPLASTIC"/>
    <property type="match status" value="1"/>
</dbReference>
<sequence>MILFPNAKINIGLHILNRRCDGYHDLETVFYPIPLHDALEAVEATTLNFESSGIVIPGIAGDNLCLKAYKMIKKDFDLPALSIHLHKKIPIGAGLGGGSSDAAYFIRLLNEKFRLKLDTAAMQDYARKLGADCAFFIESKPVFAYGKGEEFKDVSLDLSAYSLVLIMPPVFVSTADAFRGVKPRIPETPLQELIKLPVEQWKEHIRNDFEESVFRTYPIIQGLKNSLYDAGALYVSMSGSGAAVYGVFADKPELPLFDESYHVFYV</sequence>
<dbReference type="PATRIC" id="fig|1150600.3.peg.3538"/>
<keyword evidence="6 9" id="KW-0418">Kinase</keyword>
<dbReference type="GO" id="GO:0005524">
    <property type="term" value="F:ATP binding"/>
    <property type="evidence" value="ECO:0007669"/>
    <property type="project" value="UniProtKB-UniRule"/>
</dbReference>
<evidence type="ECO:0000256" key="7">
    <source>
        <dbReference type="ARBA" id="ARBA00022840"/>
    </source>
</evidence>
<dbReference type="InterPro" id="IPR020568">
    <property type="entry name" value="Ribosomal_Su5_D2-typ_SF"/>
</dbReference>
<dbReference type="InterPro" id="IPR013750">
    <property type="entry name" value="GHMP_kinase_C_dom"/>
</dbReference>
<keyword evidence="5 9" id="KW-0547">Nucleotide-binding</keyword>
<dbReference type="GO" id="GO:0019288">
    <property type="term" value="P:isopentenyl diphosphate biosynthetic process, methylerythritol 4-phosphate pathway"/>
    <property type="evidence" value="ECO:0007669"/>
    <property type="project" value="UniProtKB-UniRule"/>
</dbReference>
<dbReference type="SUPFAM" id="SSF55060">
    <property type="entry name" value="GHMP Kinase, C-terminal domain"/>
    <property type="match status" value="1"/>
</dbReference>
<evidence type="ECO:0000256" key="3">
    <source>
        <dbReference type="ARBA" id="ARBA00017473"/>
    </source>
</evidence>
<evidence type="ECO:0000256" key="6">
    <source>
        <dbReference type="ARBA" id="ARBA00022777"/>
    </source>
</evidence>
<dbReference type="HAMAP" id="MF_00061">
    <property type="entry name" value="IspE"/>
    <property type="match status" value="1"/>
</dbReference>
<dbReference type="NCBIfam" id="TIGR00154">
    <property type="entry name" value="ispE"/>
    <property type="match status" value="1"/>
</dbReference>